<dbReference type="Proteomes" id="UP000253628">
    <property type="component" value="Unassembled WGS sequence"/>
</dbReference>
<dbReference type="GO" id="GO:0009055">
    <property type="term" value="F:electron transfer activity"/>
    <property type="evidence" value="ECO:0007669"/>
    <property type="project" value="InterPro"/>
</dbReference>
<dbReference type="InterPro" id="IPR051459">
    <property type="entry name" value="Cytochrome_c-type_DH"/>
</dbReference>
<evidence type="ECO:0000256" key="4">
    <source>
        <dbReference type="PROSITE-ProRule" id="PRU00433"/>
    </source>
</evidence>
<evidence type="ECO:0000313" key="9">
    <source>
        <dbReference type="Proteomes" id="UP000253628"/>
    </source>
</evidence>
<dbReference type="PROSITE" id="PS51007">
    <property type="entry name" value="CYTC"/>
    <property type="match status" value="1"/>
</dbReference>
<dbReference type="GO" id="GO:0046872">
    <property type="term" value="F:metal ion binding"/>
    <property type="evidence" value="ECO:0007669"/>
    <property type="project" value="UniProtKB-KW"/>
</dbReference>
<dbReference type="OrthoDB" id="9809720at2"/>
<dbReference type="RefSeq" id="WP_113934470.1">
    <property type="nucleotide sequence ID" value="NZ_JACCEU010000003.1"/>
</dbReference>
<dbReference type="PANTHER" id="PTHR35008:SF4">
    <property type="entry name" value="BLL4482 PROTEIN"/>
    <property type="match status" value="1"/>
</dbReference>
<dbReference type="GO" id="GO:0020037">
    <property type="term" value="F:heme binding"/>
    <property type="evidence" value="ECO:0007669"/>
    <property type="project" value="InterPro"/>
</dbReference>
<evidence type="ECO:0000256" key="5">
    <source>
        <dbReference type="SAM" id="MobiDB-lite"/>
    </source>
</evidence>
<keyword evidence="6" id="KW-0472">Membrane</keyword>
<evidence type="ECO:0000313" key="8">
    <source>
        <dbReference type="EMBL" id="RBP36771.1"/>
    </source>
</evidence>
<proteinExistence type="predicted"/>
<dbReference type="InterPro" id="IPR009056">
    <property type="entry name" value="Cyt_c-like_dom"/>
</dbReference>
<keyword evidence="2 4" id="KW-0479">Metal-binding</keyword>
<evidence type="ECO:0000256" key="6">
    <source>
        <dbReference type="SAM" id="Phobius"/>
    </source>
</evidence>
<name>A0A366H450_9BURK</name>
<organism evidence="8 9">
    <name type="scientific">Eoetvoesiella caeni</name>
    <dbReference type="NCBI Taxonomy" id="645616"/>
    <lineage>
        <taxon>Bacteria</taxon>
        <taxon>Pseudomonadati</taxon>
        <taxon>Pseudomonadota</taxon>
        <taxon>Betaproteobacteria</taxon>
        <taxon>Burkholderiales</taxon>
        <taxon>Alcaligenaceae</taxon>
        <taxon>Eoetvoesiella</taxon>
    </lineage>
</organism>
<gene>
    <name evidence="8" type="ORF">DFR37_11179</name>
</gene>
<dbReference type="Pfam" id="PF00034">
    <property type="entry name" value="Cytochrom_C"/>
    <property type="match status" value="1"/>
</dbReference>
<keyword evidence="9" id="KW-1185">Reference proteome</keyword>
<dbReference type="EMBL" id="QNRQ01000011">
    <property type="protein sequence ID" value="RBP36771.1"/>
    <property type="molecule type" value="Genomic_DNA"/>
</dbReference>
<reference evidence="8 9" key="1">
    <citation type="submission" date="2018-06" db="EMBL/GenBank/DDBJ databases">
        <title>Genomic Encyclopedia of Type Strains, Phase IV (KMG-IV): sequencing the most valuable type-strain genomes for metagenomic binning, comparative biology and taxonomic classification.</title>
        <authorList>
            <person name="Goeker M."/>
        </authorList>
    </citation>
    <scope>NUCLEOTIDE SEQUENCE [LARGE SCALE GENOMIC DNA]</scope>
    <source>
        <strain evidence="8 9">DSM 25520</strain>
    </source>
</reference>
<dbReference type="PANTHER" id="PTHR35008">
    <property type="entry name" value="BLL4482 PROTEIN-RELATED"/>
    <property type="match status" value="1"/>
</dbReference>
<keyword evidence="3 4" id="KW-0408">Iron</keyword>
<feature type="region of interest" description="Disordered" evidence="5">
    <location>
        <begin position="1"/>
        <end position="20"/>
    </location>
</feature>
<dbReference type="Gene3D" id="1.10.760.10">
    <property type="entry name" value="Cytochrome c-like domain"/>
    <property type="match status" value="1"/>
</dbReference>
<evidence type="ECO:0000256" key="1">
    <source>
        <dbReference type="ARBA" id="ARBA00022617"/>
    </source>
</evidence>
<feature type="transmembrane region" description="Helical" evidence="6">
    <location>
        <begin position="29"/>
        <end position="46"/>
    </location>
</feature>
<comment type="caution">
    <text evidence="8">The sequence shown here is derived from an EMBL/GenBank/DDBJ whole genome shotgun (WGS) entry which is preliminary data.</text>
</comment>
<protein>
    <submittedName>
        <fullName evidence="8">Mono/diheme cytochrome c family protein</fullName>
    </submittedName>
</protein>
<evidence type="ECO:0000256" key="3">
    <source>
        <dbReference type="ARBA" id="ARBA00023004"/>
    </source>
</evidence>
<dbReference type="SUPFAM" id="SSF46626">
    <property type="entry name" value="Cytochrome c"/>
    <property type="match status" value="1"/>
</dbReference>
<feature type="domain" description="Cytochrome c" evidence="7">
    <location>
        <begin position="73"/>
        <end position="163"/>
    </location>
</feature>
<keyword evidence="6" id="KW-0812">Transmembrane</keyword>
<sequence length="204" mass="21452">MKRAKKVPKQTRESENADPSELYNPVPRVVLGLIVGLIAWAIYYIFAANPDGVASLGDHRLPSQLVTNTGAKGGAIDGKQLFTGTCQACHQATGQGLPGVFPPLAGASWVVGDPHVLVQIVLHGLHGPVEVAGTTYNGSMPAFGTQFNDDELAALLSFIRKEWGNAAPPVEASLVAESRALTAKRAEPWPNVKDIEAAIGAAKP</sequence>
<keyword evidence="1 4" id="KW-0349">Heme</keyword>
<accession>A0A366H450</accession>
<evidence type="ECO:0000256" key="2">
    <source>
        <dbReference type="ARBA" id="ARBA00022723"/>
    </source>
</evidence>
<evidence type="ECO:0000259" key="7">
    <source>
        <dbReference type="PROSITE" id="PS51007"/>
    </source>
</evidence>
<dbReference type="AlphaFoldDB" id="A0A366H450"/>
<dbReference type="InterPro" id="IPR036909">
    <property type="entry name" value="Cyt_c-like_dom_sf"/>
</dbReference>
<keyword evidence="6" id="KW-1133">Transmembrane helix</keyword>